<keyword evidence="2" id="KW-1185">Reference proteome</keyword>
<dbReference type="PROSITE" id="PS51257">
    <property type="entry name" value="PROKAR_LIPOPROTEIN"/>
    <property type="match status" value="1"/>
</dbReference>
<dbReference type="AlphaFoldDB" id="A0A9X3CRC5"/>
<evidence type="ECO:0008006" key="3">
    <source>
        <dbReference type="Google" id="ProtNLM"/>
    </source>
</evidence>
<sequence length="565" mass="61547">MSKKGSSAFKTSCLTMAVAFGLAGCGGGDSDSGAAPSAKKQVNTFVDAAVDGLYYQAANGSGFTVNGGQYEAATTDTVTFFIGGESGLKVGAASNRDVISPFEAAGTYERAINLAILLQSLDTKESSENLTLPATLTGNISQTELEALANISLDDVETIIYFLKNIMGISDSDIVSEADATAHMKTALSTLNRGSDAAPAMFKRGSGNIIRDIYIDQYQLHTLFDNIDGNEKKEFYVHADKTLKQADFDKVRKPIRMIYQLNADTIKLLASSSDASLGSNAAASYLTCIATNDCTGATNSRFNLTSPYLYKLNNPEELTPEQALNYDGTDTKSYLPHFFANTISDLNKVVETDIYDDSDPKDGSDMQYNIYSQSFDEVTGVLTVLEKKFNLGAGTAKTAPSVRNAGGVSEKIRFIYQVDSEMGDRYVDFTGKWVDQMTCDNGEIAKMNFDFQANQVVVSGQDCGSSAPEDMSETLSYAEIANIDYWWFNQNGREAKATLTELNSTVRFCDEDNYVMGNECSAGKEYFVKWSYMPAGSDWDEGVLTRRKMRPDGTTARVSTMQKVF</sequence>
<protein>
    <recommendedName>
        <fullName evidence="3">Lipoprotein</fullName>
    </recommendedName>
</protein>
<accession>A0A9X3CRC5</accession>
<evidence type="ECO:0000313" key="2">
    <source>
        <dbReference type="Proteomes" id="UP001155587"/>
    </source>
</evidence>
<dbReference type="RefSeq" id="WP_265676712.1">
    <property type="nucleotide sequence ID" value="NZ_JAKRRY010000032.1"/>
</dbReference>
<gene>
    <name evidence="1" type="ORF">MD535_19330</name>
</gene>
<comment type="caution">
    <text evidence="1">The sequence shown here is derived from an EMBL/GenBank/DDBJ whole genome shotgun (WGS) entry which is preliminary data.</text>
</comment>
<reference evidence="1" key="1">
    <citation type="submission" date="2022-02" db="EMBL/GenBank/DDBJ databases">
        <title>Vibrio sp. nov, a new bacterium isolated from seawater.</title>
        <authorList>
            <person name="Yuan Y."/>
        </authorList>
    </citation>
    <scope>NUCLEOTIDE SEQUENCE</scope>
    <source>
        <strain evidence="1">ZSDZ65</strain>
    </source>
</reference>
<dbReference type="Proteomes" id="UP001155587">
    <property type="component" value="Unassembled WGS sequence"/>
</dbReference>
<proteinExistence type="predicted"/>
<name>A0A9X3CRC5_9VIBR</name>
<organism evidence="1 2">
    <name type="scientific">Vibrio qingdaonensis</name>
    <dbReference type="NCBI Taxonomy" id="2829491"/>
    <lineage>
        <taxon>Bacteria</taxon>
        <taxon>Pseudomonadati</taxon>
        <taxon>Pseudomonadota</taxon>
        <taxon>Gammaproteobacteria</taxon>
        <taxon>Vibrionales</taxon>
        <taxon>Vibrionaceae</taxon>
        <taxon>Vibrio</taxon>
    </lineage>
</organism>
<dbReference type="EMBL" id="JAKRRY010000032">
    <property type="protein sequence ID" value="MCW8348147.1"/>
    <property type="molecule type" value="Genomic_DNA"/>
</dbReference>
<evidence type="ECO:0000313" key="1">
    <source>
        <dbReference type="EMBL" id="MCW8348147.1"/>
    </source>
</evidence>